<keyword evidence="3" id="KW-1185">Reference proteome</keyword>
<comment type="caution">
    <text evidence="2">The sequence shown here is derived from an EMBL/GenBank/DDBJ whole genome shotgun (WGS) entry which is preliminary data.</text>
</comment>
<evidence type="ECO:0000313" key="2">
    <source>
        <dbReference type="EMBL" id="CAG4883202.1"/>
    </source>
</evidence>
<dbReference type="AlphaFoldDB" id="A0A916J3C9"/>
<reference evidence="2" key="1">
    <citation type="submission" date="2021-04" db="EMBL/GenBank/DDBJ databases">
        <authorList>
            <person name="Hornung B."/>
        </authorList>
    </citation>
    <scope>NUCLEOTIDE SEQUENCE</scope>
    <source>
        <strain evidence="2">G5G6</strain>
    </source>
</reference>
<evidence type="ECO:0000256" key="1">
    <source>
        <dbReference type="SAM" id="SignalP"/>
    </source>
</evidence>
<proteinExistence type="predicted"/>
<dbReference type="Pfam" id="PF11005">
    <property type="entry name" value="DUF2844"/>
    <property type="match status" value="1"/>
</dbReference>
<dbReference type="RefSeq" id="WP_220635194.1">
    <property type="nucleotide sequence ID" value="NZ_CAJQUM010000001.1"/>
</dbReference>
<dbReference type="EMBL" id="CAJQUM010000001">
    <property type="protein sequence ID" value="CAG4883202.1"/>
    <property type="molecule type" value="Genomic_DNA"/>
</dbReference>
<name>A0A916J3C9_9PROT</name>
<evidence type="ECO:0008006" key="4">
    <source>
        <dbReference type="Google" id="ProtNLM"/>
    </source>
</evidence>
<feature type="signal peptide" evidence="1">
    <location>
        <begin position="1"/>
        <end position="20"/>
    </location>
</feature>
<accession>A0A916J3C9</accession>
<evidence type="ECO:0000313" key="3">
    <source>
        <dbReference type="Proteomes" id="UP000742786"/>
    </source>
</evidence>
<gene>
    <name evidence="2" type="ORF">GTOL_11084</name>
</gene>
<sequence>MRVTPFVSFIFLAYASISHAALGGLPEQFNAQDTAVVARVTSAGASYVTHDTTLATGTQVSEYVSAGGVVFAVTWKGPILPDLKALLGKYFDTMVAESARAPRTGRSQMAIDRPEVVINSGGHMRAFEGSAWIPAAFPAGFTAADVR</sequence>
<keyword evidence="1" id="KW-0732">Signal</keyword>
<organism evidence="2 3">
    <name type="scientific">Georgfuchsia toluolica</name>
    <dbReference type="NCBI Taxonomy" id="424218"/>
    <lineage>
        <taxon>Bacteria</taxon>
        <taxon>Pseudomonadati</taxon>
        <taxon>Pseudomonadota</taxon>
        <taxon>Betaproteobacteria</taxon>
        <taxon>Nitrosomonadales</taxon>
        <taxon>Sterolibacteriaceae</taxon>
        <taxon>Georgfuchsia</taxon>
    </lineage>
</organism>
<feature type="chain" id="PRO_5037479608" description="DUF2844 domain-containing protein" evidence="1">
    <location>
        <begin position="21"/>
        <end position="147"/>
    </location>
</feature>
<dbReference type="Proteomes" id="UP000742786">
    <property type="component" value="Unassembled WGS sequence"/>
</dbReference>
<dbReference type="InterPro" id="IPR021267">
    <property type="entry name" value="DUF2844"/>
</dbReference>
<protein>
    <recommendedName>
        <fullName evidence="4">DUF2844 domain-containing protein</fullName>
    </recommendedName>
</protein>